<evidence type="ECO:0000256" key="1">
    <source>
        <dbReference type="ARBA" id="ARBA00023125"/>
    </source>
</evidence>
<dbReference type="InterPro" id="IPR000551">
    <property type="entry name" value="MerR-type_HTH_dom"/>
</dbReference>
<dbReference type="PROSITE" id="PS50937">
    <property type="entry name" value="HTH_MERR_2"/>
    <property type="match status" value="1"/>
</dbReference>
<dbReference type="GO" id="GO:0003677">
    <property type="term" value="F:DNA binding"/>
    <property type="evidence" value="ECO:0007669"/>
    <property type="project" value="UniProtKB-KW"/>
</dbReference>
<dbReference type="CDD" id="cd00592">
    <property type="entry name" value="HTH_MerR-like"/>
    <property type="match status" value="1"/>
</dbReference>
<dbReference type="KEGG" id="ngv:CDO52_14785"/>
<evidence type="ECO:0000259" key="2">
    <source>
        <dbReference type="PROSITE" id="PS50937"/>
    </source>
</evidence>
<sequence length="319" mass="35079">MVPMETQHGLHTIGELAKLTGLTVKTIRFYSDEGIVPPSDRSAAGYRLYDAEAVARLDLVRTLRDLGIDLATIRAVLERKADIGAVATAHADALDAQIRVLRVRRAVLRTVAHRTPTERELSLMNRLAQLSAEERQSIIDDYHEAVFGGLDADNAVQQKYRAVAPALPDDPTPEQVDAWVELAELVQDPSFRQRSREMVVESARVRTEGASEYPSPAQQDLADKVTAAGRSALGAGTAPDSAEGQAIVEELMPAITAVYGGTDSPSRRVEIADEMSVFVDPRVERYWQLLVIINGWPAFEPRVPAWEWLIAALRVESAH</sequence>
<gene>
    <name evidence="3" type="ORF">CDO52_14785</name>
</gene>
<feature type="domain" description="HTH merR-type" evidence="2">
    <location>
        <begin position="10"/>
        <end position="79"/>
    </location>
</feature>
<keyword evidence="1" id="KW-0238">DNA-binding</keyword>
<dbReference type="Pfam" id="PF13411">
    <property type="entry name" value="MerR_1"/>
    <property type="match status" value="1"/>
</dbReference>
<proteinExistence type="predicted"/>
<dbReference type="PRINTS" id="PR00040">
    <property type="entry name" value="HTHMERR"/>
</dbReference>
<dbReference type="InterPro" id="IPR009061">
    <property type="entry name" value="DNA-bd_dom_put_sf"/>
</dbReference>
<dbReference type="SMART" id="SM00422">
    <property type="entry name" value="HTH_MERR"/>
    <property type="match status" value="1"/>
</dbReference>
<dbReference type="Proteomes" id="UP000215005">
    <property type="component" value="Chromosome"/>
</dbReference>
<dbReference type="EMBL" id="CP022753">
    <property type="protein sequence ID" value="ASU83879.1"/>
    <property type="molecule type" value="Genomic_DNA"/>
</dbReference>
<dbReference type="AlphaFoldDB" id="A0A223S740"/>
<dbReference type="Gene3D" id="1.10.1660.10">
    <property type="match status" value="1"/>
</dbReference>
<dbReference type="GO" id="GO:0003700">
    <property type="term" value="F:DNA-binding transcription factor activity"/>
    <property type="evidence" value="ECO:0007669"/>
    <property type="project" value="InterPro"/>
</dbReference>
<dbReference type="SUPFAM" id="SSF46955">
    <property type="entry name" value="Putative DNA-binding domain"/>
    <property type="match status" value="1"/>
</dbReference>
<dbReference type="InterPro" id="IPR047057">
    <property type="entry name" value="MerR_fam"/>
</dbReference>
<protein>
    <submittedName>
        <fullName evidence="3">MerR family transcriptional regulator</fullName>
    </submittedName>
</protein>
<accession>A0A223S740</accession>
<dbReference type="PANTHER" id="PTHR30204">
    <property type="entry name" value="REDOX-CYCLING DRUG-SENSING TRANSCRIPTIONAL ACTIVATOR SOXR"/>
    <property type="match status" value="1"/>
</dbReference>
<keyword evidence="4" id="KW-1185">Reference proteome</keyword>
<reference evidence="3 4" key="1">
    <citation type="submission" date="2017-08" db="EMBL/GenBank/DDBJ databases">
        <title>The complete genome sequence of Nocardiopsis gilva YIM 90087.</title>
        <authorList>
            <person name="Yin M."/>
            <person name="Tang S."/>
        </authorList>
    </citation>
    <scope>NUCLEOTIDE SEQUENCE [LARGE SCALE GENOMIC DNA]</scope>
    <source>
        <strain evidence="3 4">YIM 90087</strain>
    </source>
</reference>
<evidence type="ECO:0000313" key="3">
    <source>
        <dbReference type="EMBL" id="ASU83879.1"/>
    </source>
</evidence>
<name>A0A223S740_9ACTN</name>
<organism evidence="3 4">
    <name type="scientific">Nocardiopsis gilva YIM 90087</name>
    <dbReference type="NCBI Taxonomy" id="1235441"/>
    <lineage>
        <taxon>Bacteria</taxon>
        <taxon>Bacillati</taxon>
        <taxon>Actinomycetota</taxon>
        <taxon>Actinomycetes</taxon>
        <taxon>Streptosporangiales</taxon>
        <taxon>Nocardiopsidaceae</taxon>
        <taxon>Nocardiopsis</taxon>
    </lineage>
</organism>
<evidence type="ECO:0000313" key="4">
    <source>
        <dbReference type="Proteomes" id="UP000215005"/>
    </source>
</evidence>
<dbReference type="PANTHER" id="PTHR30204:SF93">
    <property type="entry name" value="HTH MERR-TYPE DOMAIN-CONTAINING PROTEIN"/>
    <property type="match status" value="1"/>
</dbReference>